<organism evidence="2">
    <name type="scientific">Graphocephala atropunctata</name>
    <dbReference type="NCBI Taxonomy" id="36148"/>
    <lineage>
        <taxon>Eukaryota</taxon>
        <taxon>Metazoa</taxon>
        <taxon>Ecdysozoa</taxon>
        <taxon>Arthropoda</taxon>
        <taxon>Hexapoda</taxon>
        <taxon>Insecta</taxon>
        <taxon>Pterygota</taxon>
        <taxon>Neoptera</taxon>
        <taxon>Paraneoptera</taxon>
        <taxon>Hemiptera</taxon>
        <taxon>Auchenorrhyncha</taxon>
        <taxon>Membracoidea</taxon>
        <taxon>Cicadellidae</taxon>
        <taxon>Cicadellinae</taxon>
        <taxon>Cicadellini</taxon>
        <taxon>Graphocephala</taxon>
    </lineage>
</organism>
<feature type="region of interest" description="Disordered" evidence="1">
    <location>
        <begin position="24"/>
        <end position="47"/>
    </location>
</feature>
<evidence type="ECO:0000256" key="1">
    <source>
        <dbReference type="SAM" id="MobiDB-lite"/>
    </source>
</evidence>
<name>A0A1B6MIB5_9HEMI</name>
<feature type="compositionally biased region" description="Polar residues" evidence="1">
    <location>
        <begin position="279"/>
        <end position="300"/>
    </location>
</feature>
<feature type="compositionally biased region" description="Low complexity" evidence="1">
    <location>
        <begin position="238"/>
        <end position="255"/>
    </location>
</feature>
<dbReference type="AlphaFoldDB" id="A0A1B6MIB5"/>
<feature type="non-terminal residue" evidence="2">
    <location>
        <position position="1"/>
    </location>
</feature>
<dbReference type="EMBL" id="GEBQ01004313">
    <property type="protein sequence ID" value="JAT35664.1"/>
    <property type="molecule type" value="Transcribed_RNA"/>
</dbReference>
<accession>A0A1B6MIB5</accession>
<sequence length="358" mass="40301">VVPLSLLCPVPVIVQNIWTPPHRRAALTPRSKPSESIHHAPAPAPRQWTAMRVSRSNSAAASTSLLVWLVPLVSSISVPSGKLTPITPAKPTPRYVNPHAPAQPAAVVEYSQDHPEPPPLDPSYVPVRYDYFDTLAKHHVYYVPLRFPNFNSVSNEIDYEPRQKFLGQTLGKNIGYKPFKQQLYFPARPSDWSQQNNQNYNQANNNLNNIANQYNNQNNGQYNQANQASNRVNIQYNNQDNGQYNQYNNQVNNNQHSRSTNEYNNQYNVQPMQQQQQYEAVSTQAAPASSTPQVQTSTLTYPKVDYSSGKGSYDVTGKGGSRSEYYGLSKDDWSKKSAYPKKVVGQGLTPRKFGSHKY</sequence>
<feature type="compositionally biased region" description="Low complexity" evidence="1">
    <location>
        <begin position="263"/>
        <end position="278"/>
    </location>
</feature>
<reference evidence="2" key="1">
    <citation type="submission" date="2015-11" db="EMBL/GenBank/DDBJ databases">
        <title>De novo transcriptome assembly of four potential Pierce s Disease insect vectors from Arizona vineyards.</title>
        <authorList>
            <person name="Tassone E.E."/>
        </authorList>
    </citation>
    <scope>NUCLEOTIDE SEQUENCE</scope>
</reference>
<feature type="region of interest" description="Disordered" evidence="1">
    <location>
        <begin position="189"/>
        <end position="223"/>
    </location>
</feature>
<protein>
    <submittedName>
        <fullName evidence="2">Uncharacterized protein</fullName>
    </submittedName>
</protein>
<proteinExistence type="predicted"/>
<feature type="compositionally biased region" description="Low complexity" evidence="1">
    <location>
        <begin position="194"/>
        <end position="223"/>
    </location>
</feature>
<evidence type="ECO:0000313" key="2">
    <source>
        <dbReference type="EMBL" id="JAT35664.1"/>
    </source>
</evidence>
<feature type="region of interest" description="Disordered" evidence="1">
    <location>
        <begin position="238"/>
        <end position="358"/>
    </location>
</feature>
<gene>
    <name evidence="2" type="ORF">g.9648</name>
</gene>